<dbReference type="EMBL" id="UINC01016268">
    <property type="protein sequence ID" value="SVA67862.1"/>
    <property type="molecule type" value="Genomic_DNA"/>
</dbReference>
<keyword evidence="1" id="KW-1133">Transmembrane helix</keyword>
<feature type="domain" description="GspL cytoplasmic actin-ATPase-like" evidence="2">
    <location>
        <begin position="2"/>
        <end position="244"/>
    </location>
</feature>
<reference evidence="3" key="1">
    <citation type="submission" date="2018-05" db="EMBL/GenBank/DDBJ databases">
        <authorList>
            <person name="Lanie J.A."/>
            <person name="Ng W.-L."/>
            <person name="Kazmierczak K.M."/>
            <person name="Andrzejewski T.M."/>
            <person name="Davidsen T.M."/>
            <person name="Wayne K.J."/>
            <person name="Tettelin H."/>
            <person name="Glass J.I."/>
            <person name="Rusch D."/>
            <person name="Podicherti R."/>
            <person name="Tsui H.-C.T."/>
            <person name="Winkler M.E."/>
        </authorList>
    </citation>
    <scope>NUCLEOTIDE SEQUENCE</scope>
</reference>
<dbReference type="SUPFAM" id="SSF53067">
    <property type="entry name" value="Actin-like ATPase domain"/>
    <property type="match status" value="1"/>
</dbReference>
<protein>
    <recommendedName>
        <fullName evidence="2">GspL cytoplasmic actin-ATPase-like domain-containing protein</fullName>
    </recommendedName>
</protein>
<evidence type="ECO:0000256" key="1">
    <source>
        <dbReference type="SAM" id="Phobius"/>
    </source>
</evidence>
<dbReference type="InterPro" id="IPR043129">
    <property type="entry name" value="ATPase_NBD"/>
</dbReference>
<dbReference type="Pfam" id="PF05134">
    <property type="entry name" value="T2SSL"/>
    <property type="match status" value="1"/>
</dbReference>
<feature type="transmembrane region" description="Helical" evidence="1">
    <location>
        <begin position="255"/>
        <end position="275"/>
    </location>
</feature>
<dbReference type="InterPro" id="IPR024230">
    <property type="entry name" value="GspL_cyto_dom"/>
</dbReference>
<dbReference type="GO" id="GO:0009276">
    <property type="term" value="C:Gram-negative-bacterium-type cell wall"/>
    <property type="evidence" value="ECO:0007669"/>
    <property type="project" value="InterPro"/>
</dbReference>
<dbReference type="PIRSF" id="PIRSF015761">
    <property type="entry name" value="Protein_L"/>
    <property type="match status" value="1"/>
</dbReference>
<sequence length="405" mass="44995">VIRLEQELEDASWVVLDENGCRLKMFARGPLKQATTETKNRNVTVLIPGLDVITTQAKLPAKRISKIRQILPFSLEETVAEDVEKLLFAIGPKQTSGEISVSIIDRQCLNAWMSKIEDAGISPDAIYSDSEGTPNKPMTLTLIVEGGKIYGRPASKAPFVLQGISLPEVIDLVSSSATDNAAPDHLLIYLNDTDHPRRKTELSLLQEKVTSLDIQILPEGPFEQLASTLVNNPGTNLMQEAYAKKKNWGMFFRPWRLALTSLLFLLVLAILVEWANFIELKIEDQTLTDTIEEICERNFQQTILASCQSQVEQQLTRSTLSPQERQQEFLLALGAIAASSEGTSQIQALSFQGSIMDLRVITNSVENLDIFARNLMEGDQFQVNIESANIVENRVEGRVQVVGSN</sequence>
<dbReference type="AlphaFoldDB" id="A0A381XTQ9"/>
<dbReference type="GO" id="GO:0015627">
    <property type="term" value="C:type II protein secretion system complex"/>
    <property type="evidence" value="ECO:0007669"/>
    <property type="project" value="InterPro"/>
</dbReference>
<dbReference type="Gene3D" id="3.30.420.380">
    <property type="match status" value="1"/>
</dbReference>
<proteinExistence type="predicted"/>
<dbReference type="GO" id="GO:0015628">
    <property type="term" value="P:protein secretion by the type II secretion system"/>
    <property type="evidence" value="ECO:0007669"/>
    <property type="project" value="InterPro"/>
</dbReference>
<accession>A0A381XTQ9</accession>
<feature type="non-terminal residue" evidence="3">
    <location>
        <position position="1"/>
    </location>
</feature>
<organism evidence="3">
    <name type="scientific">marine metagenome</name>
    <dbReference type="NCBI Taxonomy" id="408172"/>
    <lineage>
        <taxon>unclassified sequences</taxon>
        <taxon>metagenomes</taxon>
        <taxon>ecological metagenomes</taxon>
    </lineage>
</organism>
<gene>
    <name evidence="3" type="ORF">METZ01_LOCUS120716</name>
</gene>
<keyword evidence="1" id="KW-0472">Membrane</keyword>
<evidence type="ECO:0000259" key="2">
    <source>
        <dbReference type="Pfam" id="PF05134"/>
    </source>
</evidence>
<dbReference type="CDD" id="cd24017">
    <property type="entry name" value="ASKHA_T2SSL_N"/>
    <property type="match status" value="1"/>
</dbReference>
<dbReference type="InterPro" id="IPR007812">
    <property type="entry name" value="T2SS_protein-GspL"/>
</dbReference>
<evidence type="ECO:0000313" key="3">
    <source>
        <dbReference type="EMBL" id="SVA67862.1"/>
    </source>
</evidence>
<keyword evidence="1" id="KW-0812">Transmembrane</keyword>
<dbReference type="NCBIfam" id="TIGR01709">
    <property type="entry name" value="typeII_sec_gspL"/>
    <property type="match status" value="1"/>
</dbReference>
<name>A0A381XTQ9_9ZZZZ</name>